<dbReference type="GO" id="GO:0005654">
    <property type="term" value="C:nucleoplasm"/>
    <property type="evidence" value="ECO:0007669"/>
    <property type="project" value="UniProtKB-ARBA"/>
</dbReference>
<dbReference type="AlphaFoldDB" id="A0A8C4P8C7"/>
<dbReference type="PANTHER" id="PTHR31804:SF3">
    <property type="entry name" value="MEDIATOR OF RNA POLYMERASE II TRANSCRIPTION SUBUNIT 15"/>
    <property type="match status" value="1"/>
</dbReference>
<evidence type="ECO:0000256" key="4">
    <source>
        <dbReference type="ARBA" id="ARBA00023015"/>
    </source>
</evidence>
<dbReference type="GO" id="GO:0006355">
    <property type="term" value="P:regulation of DNA-templated transcription"/>
    <property type="evidence" value="ECO:0007669"/>
    <property type="project" value="InterPro"/>
</dbReference>
<keyword evidence="6 10" id="KW-0804">Transcription</keyword>
<dbReference type="GO" id="GO:0003712">
    <property type="term" value="F:transcription coregulator activity"/>
    <property type="evidence" value="ECO:0007669"/>
    <property type="project" value="InterPro"/>
</dbReference>
<evidence type="ECO:0000313" key="13">
    <source>
        <dbReference type="Proteomes" id="UP000694423"/>
    </source>
</evidence>
<comment type="subunit">
    <text evidence="10">Component of the Mediator complex.</text>
</comment>
<keyword evidence="7 10" id="KW-0539">Nucleus</keyword>
<evidence type="ECO:0000256" key="9">
    <source>
        <dbReference type="ARBA" id="ARBA00054847"/>
    </source>
</evidence>
<keyword evidence="4 10" id="KW-0805">Transcription regulation</keyword>
<dbReference type="PANTHER" id="PTHR31804">
    <property type="entry name" value="MEDIATOR OF RNA POLYMERASE II TRANSCRIPTION SUBUNIT 15"/>
    <property type="match status" value="1"/>
</dbReference>
<evidence type="ECO:0000256" key="5">
    <source>
        <dbReference type="ARBA" id="ARBA00023159"/>
    </source>
</evidence>
<gene>
    <name evidence="10" type="primary">MED15</name>
</gene>
<dbReference type="Proteomes" id="UP000694423">
    <property type="component" value="Unplaced"/>
</dbReference>
<comment type="similarity">
    <text evidence="2 10">Belongs to the Mediator complex subunit 15 family.</text>
</comment>
<dbReference type="InterPro" id="IPR019087">
    <property type="entry name" value="Med15_N"/>
</dbReference>
<evidence type="ECO:0000256" key="1">
    <source>
        <dbReference type="ARBA" id="ARBA00004123"/>
    </source>
</evidence>
<evidence type="ECO:0000256" key="2">
    <source>
        <dbReference type="ARBA" id="ARBA00009807"/>
    </source>
</evidence>
<dbReference type="Ensembl" id="ENSDNVT00000016610.1">
    <property type="protein sequence ID" value="ENSDNVP00000013815.1"/>
    <property type="gene ID" value="ENSDNVG00000009743.1"/>
</dbReference>
<dbReference type="Gene3D" id="1.10.246.20">
    <property type="entry name" value="Coactivator CBP, KIX domain"/>
    <property type="match status" value="1"/>
</dbReference>
<evidence type="ECO:0000313" key="12">
    <source>
        <dbReference type="Ensembl" id="ENSDNVP00000013815.1"/>
    </source>
</evidence>
<dbReference type="Pfam" id="PF09606">
    <property type="entry name" value="Med15_N"/>
    <property type="match status" value="1"/>
</dbReference>
<comment type="subcellular location">
    <subcellularLocation>
        <location evidence="1 10">Nucleus</location>
    </subcellularLocation>
</comment>
<evidence type="ECO:0000259" key="11">
    <source>
        <dbReference type="Pfam" id="PF09606"/>
    </source>
</evidence>
<keyword evidence="5 10" id="KW-0010">Activator</keyword>
<organism evidence="12 13">
    <name type="scientific">Dromaius novaehollandiae</name>
    <name type="common">Emu</name>
    <dbReference type="NCBI Taxonomy" id="8790"/>
    <lineage>
        <taxon>Eukaryota</taxon>
        <taxon>Metazoa</taxon>
        <taxon>Chordata</taxon>
        <taxon>Craniata</taxon>
        <taxon>Vertebrata</taxon>
        <taxon>Euteleostomi</taxon>
        <taxon>Archelosauria</taxon>
        <taxon>Archosauria</taxon>
        <taxon>Dinosauria</taxon>
        <taxon>Saurischia</taxon>
        <taxon>Theropoda</taxon>
        <taxon>Coelurosauria</taxon>
        <taxon>Aves</taxon>
        <taxon>Palaeognathae</taxon>
        <taxon>Casuariiformes</taxon>
        <taxon>Dromaiidae</taxon>
        <taxon>Dromaius</taxon>
    </lineage>
</organism>
<dbReference type="InterPro" id="IPR036529">
    <property type="entry name" value="KIX_dom_sf"/>
</dbReference>
<comment type="function">
    <text evidence="9">Component of the Mediator complex, a coactivator involved in the regulated transcription of nearly all RNA polymerase II-dependent genes. Mediator functions as a bridge to convey information from gene-specific regulatory proteins to the basal RNA polymerase II transcription machinery. Mediator is recruited to promoters by direct interactions with regulatory proteins and serves as a scaffold for the assembly of a functional preinitiation complex with RNA polymerase II and the general transcription factors. Required for cholesterol-dependent gene regulation. Positively regulates the Nodal signaling pathway.</text>
</comment>
<evidence type="ECO:0000256" key="7">
    <source>
        <dbReference type="ARBA" id="ARBA00023242"/>
    </source>
</evidence>
<dbReference type="FunFam" id="1.10.246.20:FF:000002">
    <property type="entry name" value="Mediator of RNA polymerase II transcription subunit 15"/>
    <property type="match status" value="1"/>
</dbReference>
<evidence type="ECO:0000256" key="8">
    <source>
        <dbReference type="ARBA" id="ARBA00032016"/>
    </source>
</evidence>
<evidence type="ECO:0000256" key="3">
    <source>
        <dbReference type="ARBA" id="ARBA00019613"/>
    </source>
</evidence>
<evidence type="ECO:0000256" key="6">
    <source>
        <dbReference type="ARBA" id="ARBA00023163"/>
    </source>
</evidence>
<proteinExistence type="inferred from homology"/>
<sequence length="107" mass="12232">MDVTGPESDWRSNNFRQKLVSQIDEAMRKAGVAHNKSSKDMESHVFMKAKTRVKHLSVFPQVTGMTKEVTNNPQKQQTQCTWLTISLWLEYVVMKDFGFSVILSPLG</sequence>
<protein>
    <recommendedName>
        <fullName evidence="3 10">Mediator of RNA polymerase II transcription subunit 15</fullName>
    </recommendedName>
    <alternativeName>
        <fullName evidence="8 10">Mediator complex subunit 15</fullName>
    </alternativeName>
</protein>
<reference evidence="12" key="1">
    <citation type="submission" date="2025-08" db="UniProtKB">
        <authorList>
            <consortium name="Ensembl"/>
        </authorList>
    </citation>
    <scope>IDENTIFICATION</scope>
</reference>
<evidence type="ECO:0000256" key="10">
    <source>
        <dbReference type="RuleBase" id="RU364148"/>
    </source>
</evidence>
<name>A0A8C4P8C7_DRONO</name>
<accession>A0A8C4P8C7</accession>
<feature type="domain" description="Mediator of RNA polymerase II transcription subunit 15 N-terminal" evidence="11">
    <location>
        <begin position="7"/>
        <end position="76"/>
    </location>
</feature>
<keyword evidence="13" id="KW-1185">Reference proteome</keyword>
<reference evidence="12" key="2">
    <citation type="submission" date="2025-09" db="UniProtKB">
        <authorList>
            <consortium name="Ensembl"/>
        </authorList>
    </citation>
    <scope>IDENTIFICATION</scope>
</reference>